<dbReference type="FunFam" id="3.30.230.40:FF:000003">
    <property type="entry name" value="Imidazoleglycerol-phosphate dehydratase HisB"/>
    <property type="match status" value="1"/>
</dbReference>
<evidence type="ECO:0000256" key="4">
    <source>
        <dbReference type="ARBA" id="ARBA00023102"/>
    </source>
</evidence>
<dbReference type="PROSITE" id="PS00954">
    <property type="entry name" value="IGP_DEHYDRATASE_1"/>
    <property type="match status" value="1"/>
</dbReference>
<evidence type="ECO:0000256" key="6">
    <source>
        <dbReference type="HAMAP-Rule" id="MF_00076"/>
    </source>
</evidence>
<comment type="similarity">
    <text evidence="6 7">Belongs to the imidazoleglycerol-phosphate dehydratase family.</text>
</comment>
<evidence type="ECO:0000256" key="5">
    <source>
        <dbReference type="ARBA" id="ARBA00023239"/>
    </source>
</evidence>
<gene>
    <name evidence="6" type="primary">hisB</name>
    <name evidence="8" type="ORF">DBW71_05020</name>
</gene>
<name>A0A368DL68_9PROT</name>
<dbReference type="InterPro" id="IPR020565">
    <property type="entry name" value="ImidazoleglycerP_deHydtase_CS"/>
</dbReference>
<dbReference type="EMBL" id="QOQD01000012">
    <property type="protein sequence ID" value="RCL72579.1"/>
    <property type="molecule type" value="Genomic_DNA"/>
</dbReference>
<dbReference type="CDD" id="cd07914">
    <property type="entry name" value="IGPD"/>
    <property type="match status" value="1"/>
</dbReference>
<evidence type="ECO:0000313" key="9">
    <source>
        <dbReference type="Proteomes" id="UP000253570"/>
    </source>
</evidence>
<evidence type="ECO:0000313" key="8">
    <source>
        <dbReference type="EMBL" id="RCL72579.1"/>
    </source>
</evidence>
<dbReference type="HAMAP" id="MF_00076">
    <property type="entry name" value="HisB"/>
    <property type="match status" value="1"/>
</dbReference>
<dbReference type="UniPathway" id="UPA00031">
    <property type="reaction ID" value="UER00011"/>
</dbReference>
<reference evidence="8 9" key="1">
    <citation type="journal article" date="2018" name="Microbiome">
        <title>Fine metagenomic profile of the Mediterranean stratified and mixed water columns revealed by assembly and recruitment.</title>
        <authorList>
            <person name="Haro-Moreno J.M."/>
            <person name="Lopez-Perez M."/>
            <person name="De La Torre J.R."/>
            <person name="Picazo A."/>
            <person name="Camacho A."/>
            <person name="Rodriguez-Valera F."/>
        </authorList>
    </citation>
    <scope>NUCLEOTIDE SEQUENCE [LARGE SCALE GENOMIC DNA]</scope>
    <source>
        <strain evidence="8">MED-G57</strain>
    </source>
</reference>
<dbReference type="FunFam" id="3.30.230.40:FF:000001">
    <property type="entry name" value="Imidazoleglycerol-phosphate dehydratase HisB"/>
    <property type="match status" value="1"/>
</dbReference>
<dbReference type="SUPFAM" id="SSF54211">
    <property type="entry name" value="Ribosomal protein S5 domain 2-like"/>
    <property type="match status" value="2"/>
</dbReference>
<comment type="catalytic activity">
    <reaction evidence="6 7">
        <text>D-erythro-1-(imidazol-4-yl)glycerol 3-phosphate = 3-(imidazol-4-yl)-2-oxopropyl phosphate + H2O</text>
        <dbReference type="Rhea" id="RHEA:11040"/>
        <dbReference type="ChEBI" id="CHEBI:15377"/>
        <dbReference type="ChEBI" id="CHEBI:57766"/>
        <dbReference type="ChEBI" id="CHEBI:58278"/>
        <dbReference type="EC" id="4.2.1.19"/>
    </reaction>
</comment>
<evidence type="ECO:0000256" key="7">
    <source>
        <dbReference type="RuleBase" id="RU000599"/>
    </source>
</evidence>
<comment type="pathway">
    <text evidence="1 6 7">Amino-acid biosynthesis; L-histidine biosynthesis; L-histidine from 5-phospho-alpha-D-ribose 1-diphosphate: step 6/9.</text>
</comment>
<keyword evidence="4 6" id="KW-0368">Histidine biosynthesis</keyword>
<dbReference type="Proteomes" id="UP000253570">
    <property type="component" value="Unassembled WGS sequence"/>
</dbReference>
<comment type="subcellular location">
    <subcellularLocation>
        <location evidence="6 7">Cytoplasm</location>
    </subcellularLocation>
</comment>
<dbReference type="AlphaFoldDB" id="A0A368DL68"/>
<keyword evidence="3 6" id="KW-0028">Amino-acid biosynthesis</keyword>
<dbReference type="NCBIfam" id="NF002109">
    <property type="entry name" value="PRK00951.1-5"/>
    <property type="match status" value="1"/>
</dbReference>
<dbReference type="Gene3D" id="3.30.230.40">
    <property type="entry name" value="Imidazole glycerol phosphate dehydratase, domain 1"/>
    <property type="match status" value="2"/>
</dbReference>
<dbReference type="GO" id="GO:0005737">
    <property type="term" value="C:cytoplasm"/>
    <property type="evidence" value="ECO:0007669"/>
    <property type="project" value="UniProtKB-SubCell"/>
</dbReference>
<dbReference type="Pfam" id="PF00475">
    <property type="entry name" value="IGPD"/>
    <property type="match status" value="1"/>
</dbReference>
<comment type="caution">
    <text evidence="8">The sequence shown here is derived from an EMBL/GenBank/DDBJ whole genome shotgun (WGS) entry which is preliminary data.</text>
</comment>
<organism evidence="8 9">
    <name type="scientific">PS1 clade bacterium</name>
    <dbReference type="NCBI Taxonomy" id="2175152"/>
    <lineage>
        <taxon>Bacteria</taxon>
        <taxon>Pseudomonadati</taxon>
        <taxon>Pseudomonadota</taxon>
        <taxon>Alphaproteobacteria</taxon>
        <taxon>PS1 clade</taxon>
    </lineage>
</organism>
<keyword evidence="5 6" id="KW-0456">Lyase</keyword>
<protein>
    <recommendedName>
        <fullName evidence="2 6">Imidazoleglycerol-phosphate dehydratase</fullName>
        <shortName evidence="6">IGPD</shortName>
        <ecNumber evidence="6 7">4.2.1.19</ecNumber>
    </recommendedName>
</protein>
<dbReference type="GO" id="GO:0004424">
    <property type="term" value="F:imidazoleglycerol-phosphate dehydratase activity"/>
    <property type="evidence" value="ECO:0007669"/>
    <property type="project" value="UniProtKB-UniRule"/>
</dbReference>
<dbReference type="InterPro" id="IPR020568">
    <property type="entry name" value="Ribosomal_Su5_D2-typ_SF"/>
</dbReference>
<dbReference type="NCBIfam" id="NF002111">
    <property type="entry name" value="PRK00951.2-1"/>
    <property type="match status" value="1"/>
</dbReference>
<keyword evidence="6" id="KW-0963">Cytoplasm</keyword>
<dbReference type="GO" id="GO:0000105">
    <property type="term" value="P:L-histidine biosynthetic process"/>
    <property type="evidence" value="ECO:0007669"/>
    <property type="project" value="UniProtKB-UniRule"/>
</dbReference>
<dbReference type="NCBIfam" id="NF002114">
    <property type="entry name" value="PRK00951.2-4"/>
    <property type="match status" value="1"/>
</dbReference>
<dbReference type="PROSITE" id="PS00955">
    <property type="entry name" value="IGP_DEHYDRATASE_2"/>
    <property type="match status" value="1"/>
</dbReference>
<dbReference type="PANTHER" id="PTHR23133">
    <property type="entry name" value="IMIDAZOLEGLYCEROL-PHOSPHATE DEHYDRATASE HIS7"/>
    <property type="match status" value="1"/>
</dbReference>
<dbReference type="EC" id="4.2.1.19" evidence="6 7"/>
<evidence type="ECO:0000256" key="1">
    <source>
        <dbReference type="ARBA" id="ARBA00005047"/>
    </source>
</evidence>
<accession>A0A368DL68</accession>
<dbReference type="InterPro" id="IPR038494">
    <property type="entry name" value="IGPD_sf"/>
</dbReference>
<proteinExistence type="inferred from homology"/>
<dbReference type="InterPro" id="IPR000807">
    <property type="entry name" value="ImidazoleglycerolP_deHydtase"/>
</dbReference>
<sequence>MGKISSRQSKVERKTKETSISCQLTLDGSGKSDIQTGIGFLDHMLEQIARHSLIDIELKAKGDLHIDMHHTTEDIGIVMGEAFRKALGNKAGIKRFSHIIIPMDEALTQISLDISGRPYLRWAVHLSPPKIGEMDSELFKEWFYAFVQNSAITLHVESLHGSNAHHIIESCYKGLARCIGEAISIDSRISNSIPTTKGIL</sequence>
<dbReference type="PANTHER" id="PTHR23133:SF2">
    <property type="entry name" value="IMIDAZOLEGLYCEROL-PHOSPHATE DEHYDRATASE"/>
    <property type="match status" value="1"/>
</dbReference>
<evidence type="ECO:0000256" key="3">
    <source>
        <dbReference type="ARBA" id="ARBA00022605"/>
    </source>
</evidence>
<evidence type="ECO:0000256" key="2">
    <source>
        <dbReference type="ARBA" id="ARBA00016664"/>
    </source>
</evidence>